<protein>
    <submittedName>
        <fullName evidence="5">TetR family transcriptional regulator</fullName>
    </submittedName>
</protein>
<keyword evidence="3" id="KW-0472">Membrane</keyword>
<keyword evidence="3" id="KW-1133">Transmembrane helix</keyword>
<dbReference type="PANTHER" id="PTHR30328:SF54">
    <property type="entry name" value="HTH-TYPE TRANSCRIPTIONAL REPRESSOR SCO4008"/>
    <property type="match status" value="1"/>
</dbReference>
<dbReference type="EMBL" id="WNXC01000009">
    <property type="protein sequence ID" value="MBB2151265.1"/>
    <property type="molecule type" value="Genomic_DNA"/>
</dbReference>
<evidence type="ECO:0000256" key="2">
    <source>
        <dbReference type="PROSITE-ProRule" id="PRU00335"/>
    </source>
</evidence>
<evidence type="ECO:0000313" key="5">
    <source>
        <dbReference type="EMBL" id="MBB2151265.1"/>
    </source>
</evidence>
<evidence type="ECO:0000313" key="6">
    <source>
        <dbReference type="Proteomes" id="UP000636110"/>
    </source>
</evidence>
<keyword evidence="1 2" id="KW-0238">DNA-binding</keyword>
<dbReference type="Proteomes" id="UP000636110">
    <property type="component" value="Unassembled WGS sequence"/>
</dbReference>
<evidence type="ECO:0000256" key="1">
    <source>
        <dbReference type="ARBA" id="ARBA00023125"/>
    </source>
</evidence>
<feature type="transmembrane region" description="Helical" evidence="3">
    <location>
        <begin position="6"/>
        <end position="27"/>
    </location>
</feature>
<dbReference type="InterPro" id="IPR050109">
    <property type="entry name" value="HTH-type_TetR-like_transc_reg"/>
</dbReference>
<dbReference type="SUPFAM" id="SSF46689">
    <property type="entry name" value="Homeodomain-like"/>
    <property type="match status" value="1"/>
</dbReference>
<organism evidence="5 6">
    <name type="scientific">Pedobacter gandavensis</name>
    <dbReference type="NCBI Taxonomy" id="2679963"/>
    <lineage>
        <taxon>Bacteria</taxon>
        <taxon>Pseudomonadati</taxon>
        <taxon>Bacteroidota</taxon>
        <taxon>Sphingobacteriia</taxon>
        <taxon>Sphingobacteriales</taxon>
        <taxon>Sphingobacteriaceae</taxon>
        <taxon>Pedobacter</taxon>
    </lineage>
</organism>
<evidence type="ECO:0000256" key="3">
    <source>
        <dbReference type="SAM" id="Phobius"/>
    </source>
</evidence>
<name>A0ABR6F154_9SPHI</name>
<evidence type="ECO:0000259" key="4">
    <source>
        <dbReference type="PROSITE" id="PS50977"/>
    </source>
</evidence>
<keyword evidence="6" id="KW-1185">Reference proteome</keyword>
<dbReference type="Pfam" id="PF00440">
    <property type="entry name" value="TetR_N"/>
    <property type="match status" value="1"/>
</dbReference>
<feature type="domain" description="HTH tetR-type" evidence="4">
    <location>
        <begin position="49"/>
        <end position="109"/>
    </location>
</feature>
<dbReference type="Gene3D" id="1.10.357.10">
    <property type="entry name" value="Tetracycline Repressor, domain 2"/>
    <property type="match status" value="1"/>
</dbReference>
<accession>A0ABR6F154</accession>
<proteinExistence type="predicted"/>
<comment type="caution">
    <text evidence="5">The sequence shown here is derived from an EMBL/GenBank/DDBJ whole genome shotgun (WGS) entry which is preliminary data.</text>
</comment>
<dbReference type="PRINTS" id="PR00455">
    <property type="entry name" value="HTHTETR"/>
</dbReference>
<dbReference type="PROSITE" id="PS50977">
    <property type="entry name" value="HTH_TETR_2"/>
    <property type="match status" value="1"/>
</dbReference>
<reference evidence="5 6" key="1">
    <citation type="submission" date="2019-11" db="EMBL/GenBank/DDBJ databases">
        <title>Description of Pedobacter sp. LMG 31462T.</title>
        <authorList>
            <person name="Carlier A."/>
            <person name="Qi S."/>
            <person name="Vandamme P."/>
        </authorList>
    </citation>
    <scope>NUCLEOTIDE SEQUENCE [LARGE SCALE GENOMIC DNA]</scope>
    <source>
        <strain evidence="5 6">LMG 31462</strain>
    </source>
</reference>
<dbReference type="InterPro" id="IPR009057">
    <property type="entry name" value="Homeodomain-like_sf"/>
</dbReference>
<dbReference type="PANTHER" id="PTHR30328">
    <property type="entry name" value="TRANSCRIPTIONAL REPRESSOR"/>
    <property type="match status" value="1"/>
</dbReference>
<keyword evidence="3" id="KW-0812">Transmembrane</keyword>
<gene>
    <name evidence="5" type="ORF">GM920_20365</name>
</gene>
<feature type="DNA-binding region" description="H-T-H motif" evidence="2">
    <location>
        <begin position="72"/>
        <end position="91"/>
    </location>
</feature>
<sequence>MFYEGLMVILIGVLFCLIMLTINPRFLNYKIIVMTLNYKNVSSHVKNKSETMQRLVDAVGSIIKKKGYKGLGLNVVAKEAEVSKVLIYRYFGGLDQLVEAYVLKNDYWIAKAAEVKIEADGETDKESLKKLIVNLLRGHYEYFNTHEAMRSIILWEVTERNSLLNSVCQLREEIGSLLLEKAEPMFAGSKKSIKAITAILVSGIYYMILHAKKNESTICGIDLNSKDGEEEILEAIAQIVDWAFAD</sequence>
<dbReference type="InterPro" id="IPR001647">
    <property type="entry name" value="HTH_TetR"/>
</dbReference>